<accession>A0A385ECM7</accession>
<name>A0A385ECM7_9CAUD</name>
<organism evidence="1 2">
    <name type="scientific">Caulobacter phage CcrSC</name>
    <dbReference type="NCBI Taxonomy" id="2283272"/>
    <lineage>
        <taxon>Viruses</taxon>
        <taxon>Duplodnaviria</taxon>
        <taxon>Heunggongvirae</taxon>
        <taxon>Uroviricota</taxon>
        <taxon>Caudoviricetes</taxon>
        <taxon>Jeanschmidtviridae</taxon>
        <taxon>Bertelyvirus</taxon>
        <taxon>Bertelyvirus SC</taxon>
    </lineage>
</organism>
<reference evidence="1" key="1">
    <citation type="submission" date="2018-07" db="EMBL/GenBank/DDBJ databases">
        <authorList>
            <person name="Wilson K.M."/>
            <person name="Ely B."/>
        </authorList>
    </citation>
    <scope>NUCLEOTIDE SEQUENCE</scope>
</reference>
<evidence type="ECO:0000313" key="2">
    <source>
        <dbReference type="Proteomes" id="UP000259683"/>
    </source>
</evidence>
<dbReference type="EMBL" id="MH588547">
    <property type="protein sequence ID" value="AXQ69631.1"/>
    <property type="molecule type" value="Genomic_DNA"/>
</dbReference>
<reference evidence="1" key="2">
    <citation type="submission" date="2021-07" db="EMBL/GenBank/DDBJ databases">
        <title>Giant CbK-like Caulobacter bacteriophages have genetically divergent genomes.</title>
        <authorList>
            <person name="Wilson K."/>
            <person name="Ely B."/>
        </authorList>
    </citation>
    <scope>NUCLEOTIDE SEQUENCE</scope>
</reference>
<keyword evidence="2" id="KW-1185">Reference proteome</keyword>
<gene>
    <name evidence="1" type="ORF">CcrSC_gp049c</name>
</gene>
<dbReference type="Proteomes" id="UP000259683">
    <property type="component" value="Segment"/>
</dbReference>
<evidence type="ECO:0000313" key="1">
    <source>
        <dbReference type="EMBL" id="AXQ69631.1"/>
    </source>
</evidence>
<proteinExistence type="predicted"/>
<protein>
    <submittedName>
        <fullName evidence="1">Uncharacterized protein</fullName>
    </submittedName>
</protein>
<sequence length="64" mass="7617">MDAQIDWRKRLPLETRIKAAELRYQAHLEDEMAAQHERKAQALRRDADMVEMTAVKRLKREARA</sequence>